<evidence type="ECO:0000256" key="9">
    <source>
        <dbReference type="SAM" id="MobiDB-lite"/>
    </source>
</evidence>
<dbReference type="PROSITE" id="PS51152">
    <property type="entry name" value="NFYA_HAP2_2"/>
    <property type="match status" value="1"/>
</dbReference>
<dbReference type="InterPro" id="IPR001289">
    <property type="entry name" value="NFYA"/>
</dbReference>
<keyword evidence="4" id="KW-0010">Activator</keyword>
<dbReference type="GeneID" id="120277938"/>
<comment type="function">
    <text evidence="8">Component of the sequence-specific heterotrimeric transcription factor (NF-Y) which specifically recognizes a 5'-CCAAT-3' box motif found in the promoters of its target genes.</text>
</comment>
<evidence type="ECO:0000256" key="6">
    <source>
        <dbReference type="ARBA" id="ARBA00023242"/>
    </source>
</evidence>
<keyword evidence="2 8" id="KW-0805">Transcription regulation</keyword>
<dbReference type="AlphaFoldDB" id="A0AB40CLA4"/>
<evidence type="ECO:0000256" key="3">
    <source>
        <dbReference type="ARBA" id="ARBA00023125"/>
    </source>
</evidence>
<evidence type="ECO:0000256" key="4">
    <source>
        <dbReference type="ARBA" id="ARBA00023159"/>
    </source>
</evidence>
<protein>
    <recommendedName>
        <fullName evidence="8">Nuclear transcription factor Y subunit</fullName>
    </recommendedName>
</protein>
<keyword evidence="3 8" id="KW-0238">DNA-binding</keyword>
<keyword evidence="6 8" id="KW-0539">Nucleus</keyword>
<comment type="subcellular location">
    <subcellularLocation>
        <location evidence="1 8">Nucleus</location>
    </subcellularLocation>
</comment>
<gene>
    <name evidence="11" type="primary">LOC120277938</name>
</gene>
<dbReference type="InterPro" id="IPR018362">
    <property type="entry name" value="CCAAT-binding_factor_CS"/>
</dbReference>
<dbReference type="SMART" id="SM00521">
    <property type="entry name" value="CBF"/>
    <property type="match status" value="1"/>
</dbReference>
<dbReference type="GO" id="GO:0003677">
    <property type="term" value="F:DNA binding"/>
    <property type="evidence" value="ECO:0007669"/>
    <property type="project" value="UniProtKB-KW"/>
</dbReference>
<dbReference type="PANTHER" id="PTHR12632">
    <property type="entry name" value="TRANSCRIPTION FACTOR NF-Y ALPHA-RELATED"/>
    <property type="match status" value="1"/>
</dbReference>
<evidence type="ECO:0000313" key="10">
    <source>
        <dbReference type="Proteomes" id="UP001515500"/>
    </source>
</evidence>
<keyword evidence="5 8" id="KW-0804">Transcription</keyword>
<accession>A0AB40CLA4</accession>
<comment type="similarity">
    <text evidence="8">Belongs to the NFYA/HAP2 subunit family.</text>
</comment>
<dbReference type="Proteomes" id="UP001515500">
    <property type="component" value="Chromosome 15"/>
</dbReference>
<dbReference type="GO" id="GO:0016602">
    <property type="term" value="C:CCAAT-binding factor complex"/>
    <property type="evidence" value="ECO:0007669"/>
    <property type="project" value="InterPro"/>
</dbReference>
<dbReference type="Gene3D" id="6.10.250.2430">
    <property type="match status" value="1"/>
</dbReference>
<evidence type="ECO:0000256" key="8">
    <source>
        <dbReference type="RuleBase" id="RU367155"/>
    </source>
</evidence>
<reference evidence="11" key="1">
    <citation type="submission" date="2025-08" db="UniProtKB">
        <authorList>
            <consortium name="RefSeq"/>
        </authorList>
    </citation>
    <scope>IDENTIFICATION</scope>
</reference>
<comment type="subunit">
    <text evidence="7">Heterotrimeric transcription factor composed of three components, NF-YA, NF-YB and NF-YC. NF-YB and NF-YC must interact and dimerize for NF-YA association and DNA binding.</text>
</comment>
<sequence>MQSTMSLKKNGGVGQICVLQQPQAPVMPWWVGSPAVYGESFGQLKPFSVDQSNGVSPVPVTIGQMHHSADQRLGPEPAIQEKGSNGITKFTIFPDLAGGQKTQQLSPGITVPPESQGCFELGLGQPMVYSNYPYADQCYGLFAPYAAQTAGRMLLPVNVADNRLIYVNSKQYHGIMRRRQARAKAEMANKLIKVRKPYMHESRHLHAMRRARGSGGRFLNTKKVTNVQGGSAGNTKAKVAKVAKPPTPPAGSPSSEVLPSDDSRNLNSATGASSWSGSEVTSIYSREEVFNRLNIIDHLHRPAFHPLSLVMDGEHNAGISAKWATATNGCCDLLKV</sequence>
<dbReference type="PROSITE" id="PS00686">
    <property type="entry name" value="NFYA_HAP2_1"/>
    <property type="match status" value="1"/>
</dbReference>
<feature type="compositionally biased region" description="Low complexity" evidence="9">
    <location>
        <begin position="235"/>
        <end position="244"/>
    </location>
</feature>
<evidence type="ECO:0000313" key="11">
    <source>
        <dbReference type="RefSeq" id="XP_039140749.1"/>
    </source>
</evidence>
<dbReference type="RefSeq" id="XP_039140749.1">
    <property type="nucleotide sequence ID" value="XM_039284815.1"/>
</dbReference>
<dbReference type="Pfam" id="PF02045">
    <property type="entry name" value="CBFB_NFYA"/>
    <property type="match status" value="1"/>
</dbReference>
<name>A0AB40CLA4_DIOCR</name>
<proteinExistence type="inferred from homology"/>
<organism evidence="10 11">
    <name type="scientific">Dioscorea cayennensis subsp. rotundata</name>
    <name type="common">White Guinea yam</name>
    <name type="synonym">Dioscorea rotundata</name>
    <dbReference type="NCBI Taxonomy" id="55577"/>
    <lineage>
        <taxon>Eukaryota</taxon>
        <taxon>Viridiplantae</taxon>
        <taxon>Streptophyta</taxon>
        <taxon>Embryophyta</taxon>
        <taxon>Tracheophyta</taxon>
        <taxon>Spermatophyta</taxon>
        <taxon>Magnoliopsida</taxon>
        <taxon>Liliopsida</taxon>
        <taxon>Dioscoreales</taxon>
        <taxon>Dioscoreaceae</taxon>
        <taxon>Dioscorea</taxon>
    </lineage>
</organism>
<evidence type="ECO:0000256" key="1">
    <source>
        <dbReference type="ARBA" id="ARBA00004123"/>
    </source>
</evidence>
<evidence type="ECO:0000256" key="7">
    <source>
        <dbReference type="ARBA" id="ARBA00025911"/>
    </source>
</evidence>
<evidence type="ECO:0000256" key="5">
    <source>
        <dbReference type="ARBA" id="ARBA00023163"/>
    </source>
</evidence>
<evidence type="ECO:0000256" key="2">
    <source>
        <dbReference type="ARBA" id="ARBA00023015"/>
    </source>
</evidence>
<dbReference type="GO" id="GO:0003700">
    <property type="term" value="F:DNA-binding transcription factor activity"/>
    <property type="evidence" value="ECO:0007669"/>
    <property type="project" value="UniProtKB-UniRule"/>
</dbReference>
<feature type="region of interest" description="Disordered" evidence="9">
    <location>
        <begin position="223"/>
        <end position="277"/>
    </location>
</feature>
<feature type="compositionally biased region" description="Polar residues" evidence="9">
    <location>
        <begin position="265"/>
        <end position="277"/>
    </location>
</feature>
<keyword evidence="10" id="KW-1185">Reference proteome</keyword>
<dbReference type="PRINTS" id="PR00616">
    <property type="entry name" value="CCAATSUBUNTB"/>
</dbReference>